<evidence type="ECO:0000256" key="10">
    <source>
        <dbReference type="ARBA" id="ARBA00022840"/>
    </source>
</evidence>
<dbReference type="FunFam" id="3.40.50.620:FF:000200">
    <property type="entry name" value="Nicotinamide-nucleotide adenylyltransferase"/>
    <property type="match status" value="1"/>
</dbReference>
<evidence type="ECO:0000313" key="17">
    <source>
        <dbReference type="EMBL" id="KAG9448660.1"/>
    </source>
</evidence>
<evidence type="ECO:0000256" key="7">
    <source>
        <dbReference type="ARBA" id="ARBA00022695"/>
    </source>
</evidence>
<keyword evidence="18" id="KW-1185">Reference proteome</keyword>
<reference evidence="17 18" key="1">
    <citation type="submission" date="2021-07" db="EMBL/GenBank/DDBJ databases">
        <title>The Aristolochia fimbriata genome: insights into angiosperm evolution, floral development and chemical biosynthesis.</title>
        <authorList>
            <person name="Jiao Y."/>
        </authorList>
    </citation>
    <scope>NUCLEOTIDE SEQUENCE [LARGE SCALE GENOMIC DNA]</scope>
    <source>
        <strain evidence="17">IBCAS-2021</strain>
        <tissue evidence="17">Leaf</tissue>
    </source>
</reference>
<comment type="caution">
    <text evidence="17">The sequence shown here is derived from an EMBL/GenBank/DDBJ whole genome shotgun (WGS) entry which is preliminary data.</text>
</comment>
<comment type="pathway">
    <text evidence="3">Cofactor biosynthesis; NAD(+) biosynthesis; deamido-NAD(+) from nicotinate D-ribonucleotide: step 1/1.</text>
</comment>
<comment type="catalytic activity">
    <reaction evidence="12 15">
        <text>nicotinate beta-D-ribonucleotide + ATP + H(+) = deamido-NAD(+) + diphosphate</text>
        <dbReference type="Rhea" id="RHEA:22860"/>
        <dbReference type="ChEBI" id="CHEBI:15378"/>
        <dbReference type="ChEBI" id="CHEBI:30616"/>
        <dbReference type="ChEBI" id="CHEBI:33019"/>
        <dbReference type="ChEBI" id="CHEBI:57502"/>
        <dbReference type="ChEBI" id="CHEBI:58437"/>
        <dbReference type="EC" id="2.7.7.18"/>
    </reaction>
</comment>
<evidence type="ECO:0000256" key="4">
    <source>
        <dbReference type="ARBA" id="ARBA00007064"/>
    </source>
</evidence>
<dbReference type="InterPro" id="IPR014729">
    <property type="entry name" value="Rossmann-like_a/b/a_fold"/>
</dbReference>
<dbReference type="GO" id="GO:0000309">
    <property type="term" value="F:nicotinamide-nucleotide adenylyltransferase activity"/>
    <property type="evidence" value="ECO:0007669"/>
    <property type="project" value="UniProtKB-EC"/>
</dbReference>
<dbReference type="GO" id="GO:0046872">
    <property type="term" value="F:metal ion binding"/>
    <property type="evidence" value="ECO:0007669"/>
    <property type="project" value="UniProtKB-KW"/>
</dbReference>
<evidence type="ECO:0000256" key="12">
    <source>
        <dbReference type="ARBA" id="ARBA00048721"/>
    </source>
</evidence>
<keyword evidence="6 15" id="KW-0808">Transferase</keyword>
<dbReference type="InterPro" id="IPR051182">
    <property type="entry name" value="Euk_NMN_adenylyltrnsfrase"/>
</dbReference>
<evidence type="ECO:0000256" key="6">
    <source>
        <dbReference type="ARBA" id="ARBA00022679"/>
    </source>
</evidence>
<dbReference type="SUPFAM" id="SSF52374">
    <property type="entry name" value="Nucleotidylyl transferase"/>
    <property type="match status" value="1"/>
</dbReference>
<dbReference type="NCBIfam" id="TIGR00482">
    <property type="entry name" value="nicotinate (nicotinamide) nucleotide adenylyltransferase"/>
    <property type="match status" value="1"/>
</dbReference>
<comment type="similarity">
    <text evidence="4 15">Belongs to the eukaryotic NMN adenylyltransferase family.</text>
</comment>
<dbReference type="GO" id="GO:0005524">
    <property type="term" value="F:ATP binding"/>
    <property type="evidence" value="ECO:0007669"/>
    <property type="project" value="UniProtKB-KW"/>
</dbReference>
<evidence type="ECO:0000256" key="5">
    <source>
        <dbReference type="ARBA" id="ARBA00022642"/>
    </source>
</evidence>
<dbReference type="EC" id="2.7.7.18" evidence="15"/>
<dbReference type="AlphaFoldDB" id="A0AAV7EKP9"/>
<dbReference type="InterPro" id="IPR005248">
    <property type="entry name" value="NadD/NMNAT"/>
</dbReference>
<evidence type="ECO:0000256" key="8">
    <source>
        <dbReference type="ARBA" id="ARBA00022723"/>
    </source>
</evidence>
<evidence type="ECO:0000256" key="3">
    <source>
        <dbReference type="ARBA" id="ARBA00005019"/>
    </source>
</evidence>
<evidence type="ECO:0000256" key="2">
    <source>
        <dbReference type="ARBA" id="ARBA00004658"/>
    </source>
</evidence>
<sequence length="266" mass="30140">MMWKEISATSWDRRIMHIPLPVDKLSFKDKDEVVSSDHLNKSDGQVFVVLVSTGSFNPPTVMHLRMFELARDALNKEGYYVAGGYMSPVNDAYAKRGLISADHRIQMCEIACQSSTFIMVDSWEAKQNSFQRTVLVLDRVRSFLTKNGIFSPESLKVMLLCGADLLESFATLGVWIREQVRTICRDYGVVCICREGKDINKIVCSDEILSEYKANILVVDKLVQDQISSTLVRDSIKNGQSINGLTPDDVIEYIQQHRLYLGENTQ</sequence>
<keyword evidence="11 15" id="KW-0520">NAD</keyword>
<dbReference type="PANTHER" id="PTHR12039:SF0">
    <property type="entry name" value="NICOTINAMIDE-NUCLEOTIDE ADENYLYLTRANSFERASE"/>
    <property type="match status" value="1"/>
</dbReference>
<organism evidence="17 18">
    <name type="scientific">Aristolochia fimbriata</name>
    <name type="common">White veined hardy Dutchman's pipe vine</name>
    <dbReference type="NCBI Taxonomy" id="158543"/>
    <lineage>
        <taxon>Eukaryota</taxon>
        <taxon>Viridiplantae</taxon>
        <taxon>Streptophyta</taxon>
        <taxon>Embryophyta</taxon>
        <taxon>Tracheophyta</taxon>
        <taxon>Spermatophyta</taxon>
        <taxon>Magnoliopsida</taxon>
        <taxon>Magnoliidae</taxon>
        <taxon>Piperales</taxon>
        <taxon>Aristolochiaceae</taxon>
        <taxon>Aristolochia</taxon>
    </lineage>
</organism>
<dbReference type="EMBL" id="JAINDJ010000004">
    <property type="protein sequence ID" value="KAG9448660.1"/>
    <property type="molecule type" value="Genomic_DNA"/>
</dbReference>
<protein>
    <recommendedName>
        <fullName evidence="15">Nicotinamide-nucleotide adenylyltransferase</fullName>
        <ecNumber evidence="15">2.7.7.1</ecNumber>
        <ecNumber evidence="15">2.7.7.18</ecNumber>
    </recommendedName>
</protein>
<evidence type="ECO:0000256" key="13">
    <source>
        <dbReference type="ARBA" id="ARBA00049001"/>
    </source>
</evidence>
<gene>
    <name evidence="17" type="ORF">H6P81_008625</name>
</gene>
<dbReference type="InterPro" id="IPR004821">
    <property type="entry name" value="Cyt_trans-like"/>
</dbReference>
<dbReference type="Gene3D" id="3.40.50.620">
    <property type="entry name" value="HUPs"/>
    <property type="match status" value="1"/>
</dbReference>
<evidence type="ECO:0000313" key="18">
    <source>
        <dbReference type="Proteomes" id="UP000825729"/>
    </source>
</evidence>
<dbReference type="Pfam" id="PF01467">
    <property type="entry name" value="CTP_transf_like"/>
    <property type="match status" value="1"/>
</dbReference>
<keyword evidence="7 15" id="KW-0548">Nucleotidyltransferase</keyword>
<dbReference type="EC" id="2.7.7.1" evidence="15"/>
<comment type="function">
    <text evidence="14">Catalyzes the formation of NAD(+) from nicotinamide mononucleotide (NMN) and ATP. Can also use the deamidated form; nicotinic acid mononucleotide (NaMN) as substrate.</text>
</comment>
<keyword evidence="8" id="KW-0479">Metal-binding</keyword>
<keyword evidence="5 15" id="KW-0662">Pyridine nucleotide biosynthesis</keyword>
<proteinExistence type="inferred from homology"/>
<evidence type="ECO:0000256" key="11">
    <source>
        <dbReference type="ARBA" id="ARBA00023027"/>
    </source>
</evidence>
<comment type="pathway">
    <text evidence="2 15">Cofactor biosynthesis; NAD(+) biosynthesis; NAD(+) from nicotinamide D-ribonucleotide: step 1/1.</text>
</comment>
<comment type="cofactor">
    <cofactor evidence="1">
        <name>a divalent metal cation</name>
        <dbReference type="ChEBI" id="CHEBI:60240"/>
    </cofactor>
</comment>
<evidence type="ECO:0000256" key="1">
    <source>
        <dbReference type="ARBA" id="ARBA00001968"/>
    </source>
</evidence>
<keyword evidence="10 15" id="KW-0067">ATP-binding</keyword>
<evidence type="ECO:0000256" key="14">
    <source>
        <dbReference type="ARBA" id="ARBA00054019"/>
    </source>
</evidence>
<comment type="catalytic activity">
    <reaction evidence="13 15">
        <text>beta-nicotinamide D-ribonucleotide + ATP + H(+) = diphosphate + NAD(+)</text>
        <dbReference type="Rhea" id="RHEA:21360"/>
        <dbReference type="ChEBI" id="CHEBI:14649"/>
        <dbReference type="ChEBI" id="CHEBI:15378"/>
        <dbReference type="ChEBI" id="CHEBI:30616"/>
        <dbReference type="ChEBI" id="CHEBI:33019"/>
        <dbReference type="ChEBI" id="CHEBI:57540"/>
        <dbReference type="EC" id="2.7.7.1"/>
    </reaction>
</comment>
<accession>A0AAV7EKP9</accession>
<evidence type="ECO:0000259" key="16">
    <source>
        <dbReference type="Pfam" id="PF01467"/>
    </source>
</evidence>
<keyword evidence="9 15" id="KW-0547">Nucleotide-binding</keyword>
<dbReference type="GO" id="GO:0009435">
    <property type="term" value="P:NAD+ biosynthetic process"/>
    <property type="evidence" value="ECO:0007669"/>
    <property type="project" value="InterPro"/>
</dbReference>
<evidence type="ECO:0000256" key="15">
    <source>
        <dbReference type="RuleBase" id="RU362021"/>
    </source>
</evidence>
<dbReference type="PANTHER" id="PTHR12039">
    <property type="entry name" value="NICOTINAMIDE MONONUCLEOTIDE ADENYLYLTRANSFERASE"/>
    <property type="match status" value="1"/>
</dbReference>
<dbReference type="Proteomes" id="UP000825729">
    <property type="component" value="Unassembled WGS sequence"/>
</dbReference>
<dbReference type="GO" id="GO:0004515">
    <property type="term" value="F:nicotinate-nucleotide adenylyltransferase activity"/>
    <property type="evidence" value="ECO:0007669"/>
    <property type="project" value="UniProtKB-EC"/>
</dbReference>
<name>A0AAV7EKP9_ARIFI</name>
<evidence type="ECO:0000256" key="9">
    <source>
        <dbReference type="ARBA" id="ARBA00022741"/>
    </source>
</evidence>
<feature type="domain" description="Cytidyltransferase-like" evidence="16">
    <location>
        <begin position="53"/>
        <end position="234"/>
    </location>
</feature>